<dbReference type="InterPro" id="IPR036388">
    <property type="entry name" value="WH-like_DNA-bd_sf"/>
</dbReference>
<proteinExistence type="predicted"/>
<gene>
    <name evidence="12" type="ORF">H9784_02315</name>
</gene>
<reference evidence="12" key="2">
    <citation type="submission" date="2021-04" db="EMBL/GenBank/DDBJ databases">
        <authorList>
            <person name="Gilroy R."/>
        </authorList>
    </citation>
    <scope>NUCLEOTIDE SEQUENCE</scope>
    <source>
        <strain evidence="12">5032</strain>
    </source>
</reference>
<keyword evidence="6 9" id="KW-0238">DNA-binding</keyword>
<feature type="domain" description="Response regulatory" evidence="10">
    <location>
        <begin position="6"/>
        <end position="119"/>
    </location>
</feature>
<accession>A0A9D2HK36</accession>
<dbReference type="InterPro" id="IPR016032">
    <property type="entry name" value="Sig_transdc_resp-reg_C-effctor"/>
</dbReference>
<dbReference type="Gene3D" id="6.10.250.690">
    <property type="match status" value="1"/>
</dbReference>
<comment type="subcellular location">
    <subcellularLocation>
        <location evidence="1">Cytoplasm</location>
    </subcellularLocation>
</comment>
<organism evidence="12 13">
    <name type="scientific">Candidatus Desulfovibrio intestinavium</name>
    <dbReference type="NCBI Taxonomy" id="2838534"/>
    <lineage>
        <taxon>Bacteria</taxon>
        <taxon>Pseudomonadati</taxon>
        <taxon>Thermodesulfobacteriota</taxon>
        <taxon>Desulfovibrionia</taxon>
        <taxon>Desulfovibrionales</taxon>
        <taxon>Desulfovibrionaceae</taxon>
        <taxon>Desulfovibrio</taxon>
    </lineage>
</organism>
<dbReference type="Gene3D" id="1.10.10.10">
    <property type="entry name" value="Winged helix-like DNA-binding domain superfamily/Winged helix DNA-binding domain"/>
    <property type="match status" value="1"/>
</dbReference>
<dbReference type="GO" id="GO:0000976">
    <property type="term" value="F:transcription cis-regulatory region binding"/>
    <property type="evidence" value="ECO:0007669"/>
    <property type="project" value="TreeGrafter"/>
</dbReference>
<evidence type="ECO:0000256" key="1">
    <source>
        <dbReference type="ARBA" id="ARBA00004496"/>
    </source>
</evidence>
<feature type="DNA-binding region" description="OmpR/PhoB-type" evidence="9">
    <location>
        <begin position="131"/>
        <end position="231"/>
    </location>
</feature>
<protein>
    <submittedName>
        <fullName evidence="12">Response regulator transcription factor</fullName>
    </submittedName>
</protein>
<dbReference type="GO" id="GO:0032993">
    <property type="term" value="C:protein-DNA complex"/>
    <property type="evidence" value="ECO:0007669"/>
    <property type="project" value="TreeGrafter"/>
</dbReference>
<dbReference type="Pfam" id="PF00072">
    <property type="entry name" value="Response_reg"/>
    <property type="match status" value="1"/>
</dbReference>
<dbReference type="SMART" id="SM00862">
    <property type="entry name" value="Trans_reg_C"/>
    <property type="match status" value="1"/>
</dbReference>
<evidence type="ECO:0000256" key="4">
    <source>
        <dbReference type="ARBA" id="ARBA00023012"/>
    </source>
</evidence>
<dbReference type="CDD" id="cd00383">
    <property type="entry name" value="trans_reg_C"/>
    <property type="match status" value="1"/>
</dbReference>
<keyword evidence="7" id="KW-0804">Transcription</keyword>
<dbReference type="PROSITE" id="PS51755">
    <property type="entry name" value="OMPR_PHOB"/>
    <property type="match status" value="1"/>
</dbReference>
<evidence type="ECO:0000256" key="7">
    <source>
        <dbReference type="ARBA" id="ARBA00023163"/>
    </source>
</evidence>
<dbReference type="SUPFAM" id="SSF52172">
    <property type="entry name" value="CheY-like"/>
    <property type="match status" value="1"/>
</dbReference>
<dbReference type="Pfam" id="PF00486">
    <property type="entry name" value="Trans_reg_C"/>
    <property type="match status" value="1"/>
</dbReference>
<reference evidence="12" key="1">
    <citation type="journal article" date="2021" name="PeerJ">
        <title>Extensive microbial diversity within the chicken gut microbiome revealed by metagenomics and culture.</title>
        <authorList>
            <person name="Gilroy R."/>
            <person name="Ravi A."/>
            <person name="Getino M."/>
            <person name="Pursley I."/>
            <person name="Horton D.L."/>
            <person name="Alikhan N.F."/>
            <person name="Baker D."/>
            <person name="Gharbi K."/>
            <person name="Hall N."/>
            <person name="Watson M."/>
            <person name="Adriaenssens E.M."/>
            <person name="Foster-Nyarko E."/>
            <person name="Jarju S."/>
            <person name="Secka A."/>
            <person name="Antonio M."/>
            <person name="Oren A."/>
            <person name="Chaudhuri R.R."/>
            <person name="La Ragione R."/>
            <person name="Hildebrand F."/>
            <person name="Pallen M.J."/>
        </authorList>
    </citation>
    <scope>NUCLEOTIDE SEQUENCE</scope>
    <source>
        <strain evidence="12">5032</strain>
    </source>
</reference>
<dbReference type="SUPFAM" id="SSF46894">
    <property type="entry name" value="C-terminal effector domain of the bipartite response regulators"/>
    <property type="match status" value="1"/>
</dbReference>
<evidence type="ECO:0000256" key="2">
    <source>
        <dbReference type="ARBA" id="ARBA00022490"/>
    </source>
</evidence>
<dbReference type="InterPro" id="IPR001867">
    <property type="entry name" value="OmpR/PhoB-type_DNA-bd"/>
</dbReference>
<dbReference type="GO" id="GO:0000156">
    <property type="term" value="F:phosphorelay response regulator activity"/>
    <property type="evidence" value="ECO:0007669"/>
    <property type="project" value="TreeGrafter"/>
</dbReference>
<keyword evidence="5" id="KW-0805">Transcription regulation</keyword>
<keyword evidence="4" id="KW-0902">Two-component regulatory system</keyword>
<evidence type="ECO:0000256" key="5">
    <source>
        <dbReference type="ARBA" id="ARBA00023015"/>
    </source>
</evidence>
<sequence>MDVAKRIYLLDDDVEICELLQEYLTGNGLQVRTAQSSDAFFALWQEAPADLVVLDIMLPGDDGFAVLRRLRESSRVPAIFLSALDGSTDRIVGLELGADDYLGKPFEPRELLARIRTVLRRSGESEPAPRGGILRFASWRLDTTARHLLTEDEVITPLSGAEYRLLCIFLQHPRQVLSRDTLLEMTQGRNAQPYDRSIDVLISRLRSRLRDGGRYGTLIKTVRGEGYVLASDVLREDASPQDAA</sequence>
<keyword evidence="3 8" id="KW-0597">Phosphoprotein</keyword>
<evidence type="ECO:0000313" key="13">
    <source>
        <dbReference type="Proteomes" id="UP000823821"/>
    </source>
</evidence>
<evidence type="ECO:0000256" key="8">
    <source>
        <dbReference type="PROSITE-ProRule" id="PRU00169"/>
    </source>
</evidence>
<dbReference type="EMBL" id="DWZD01000016">
    <property type="protein sequence ID" value="HJA78395.1"/>
    <property type="molecule type" value="Genomic_DNA"/>
</dbReference>
<dbReference type="GO" id="GO:0005829">
    <property type="term" value="C:cytosol"/>
    <property type="evidence" value="ECO:0007669"/>
    <property type="project" value="TreeGrafter"/>
</dbReference>
<dbReference type="FunFam" id="1.10.10.10:FF:000099">
    <property type="entry name" value="Two-component system response regulator TorR"/>
    <property type="match status" value="1"/>
</dbReference>
<evidence type="ECO:0000256" key="9">
    <source>
        <dbReference type="PROSITE-ProRule" id="PRU01091"/>
    </source>
</evidence>
<evidence type="ECO:0000256" key="6">
    <source>
        <dbReference type="ARBA" id="ARBA00023125"/>
    </source>
</evidence>
<name>A0A9D2HK36_9BACT</name>
<dbReference type="InterPro" id="IPR039420">
    <property type="entry name" value="WalR-like"/>
</dbReference>
<evidence type="ECO:0000259" key="11">
    <source>
        <dbReference type="PROSITE" id="PS51755"/>
    </source>
</evidence>
<dbReference type="PANTHER" id="PTHR48111">
    <property type="entry name" value="REGULATOR OF RPOS"/>
    <property type="match status" value="1"/>
</dbReference>
<dbReference type="GO" id="GO:0006355">
    <property type="term" value="P:regulation of DNA-templated transcription"/>
    <property type="evidence" value="ECO:0007669"/>
    <property type="project" value="InterPro"/>
</dbReference>
<dbReference type="InterPro" id="IPR001789">
    <property type="entry name" value="Sig_transdc_resp-reg_receiver"/>
</dbReference>
<dbReference type="SMART" id="SM00448">
    <property type="entry name" value="REC"/>
    <property type="match status" value="1"/>
</dbReference>
<evidence type="ECO:0000256" key="3">
    <source>
        <dbReference type="ARBA" id="ARBA00022553"/>
    </source>
</evidence>
<dbReference type="PANTHER" id="PTHR48111:SF4">
    <property type="entry name" value="DNA-BINDING DUAL TRANSCRIPTIONAL REGULATOR OMPR"/>
    <property type="match status" value="1"/>
</dbReference>
<evidence type="ECO:0000259" key="10">
    <source>
        <dbReference type="PROSITE" id="PS50110"/>
    </source>
</evidence>
<dbReference type="Proteomes" id="UP000823821">
    <property type="component" value="Unassembled WGS sequence"/>
</dbReference>
<dbReference type="InterPro" id="IPR011006">
    <property type="entry name" value="CheY-like_superfamily"/>
</dbReference>
<dbReference type="AlphaFoldDB" id="A0A9D2HK36"/>
<keyword evidence="2" id="KW-0963">Cytoplasm</keyword>
<dbReference type="Gene3D" id="3.40.50.2300">
    <property type="match status" value="1"/>
</dbReference>
<evidence type="ECO:0000313" key="12">
    <source>
        <dbReference type="EMBL" id="HJA78395.1"/>
    </source>
</evidence>
<comment type="caution">
    <text evidence="12">The sequence shown here is derived from an EMBL/GenBank/DDBJ whole genome shotgun (WGS) entry which is preliminary data.</text>
</comment>
<dbReference type="PROSITE" id="PS50110">
    <property type="entry name" value="RESPONSE_REGULATORY"/>
    <property type="match status" value="1"/>
</dbReference>
<feature type="domain" description="OmpR/PhoB-type" evidence="11">
    <location>
        <begin position="131"/>
        <end position="231"/>
    </location>
</feature>
<feature type="modified residue" description="4-aspartylphosphate" evidence="8">
    <location>
        <position position="55"/>
    </location>
</feature>